<dbReference type="InParanoid" id="B9TBY9"/>
<protein>
    <submittedName>
        <fullName evidence="1">Uncharacterized protein</fullName>
    </submittedName>
</protein>
<reference evidence="2" key="1">
    <citation type="journal article" date="2010" name="Nat. Biotechnol.">
        <title>Draft genome sequence of the oilseed species Ricinus communis.</title>
        <authorList>
            <person name="Chan A.P."/>
            <person name="Crabtree J."/>
            <person name="Zhao Q."/>
            <person name="Lorenzi H."/>
            <person name="Orvis J."/>
            <person name="Puiu D."/>
            <person name="Melake-Berhan A."/>
            <person name="Jones K.M."/>
            <person name="Redman J."/>
            <person name="Chen G."/>
            <person name="Cahoon E.B."/>
            <person name="Gedil M."/>
            <person name="Stanke M."/>
            <person name="Haas B.J."/>
            <person name="Wortman J.R."/>
            <person name="Fraser-Liggett C.M."/>
            <person name="Ravel J."/>
            <person name="Rabinowicz P.D."/>
        </authorList>
    </citation>
    <scope>NUCLEOTIDE SEQUENCE [LARGE SCALE GENOMIC DNA]</scope>
    <source>
        <strain evidence="2">cv. Hale</strain>
    </source>
</reference>
<dbReference type="Gene3D" id="1.10.10.2830">
    <property type="match status" value="1"/>
</dbReference>
<accession>B9TBY9</accession>
<dbReference type="SUPFAM" id="SSF109709">
    <property type="entry name" value="KorB DNA-binding domain-like"/>
    <property type="match status" value="1"/>
</dbReference>
<keyword evidence="2" id="KW-1185">Reference proteome</keyword>
<proteinExistence type="predicted"/>
<organism evidence="1 2">
    <name type="scientific">Ricinus communis</name>
    <name type="common">Castor bean</name>
    <dbReference type="NCBI Taxonomy" id="3988"/>
    <lineage>
        <taxon>Eukaryota</taxon>
        <taxon>Viridiplantae</taxon>
        <taxon>Streptophyta</taxon>
        <taxon>Embryophyta</taxon>
        <taxon>Tracheophyta</taxon>
        <taxon>Spermatophyta</taxon>
        <taxon>Magnoliopsida</taxon>
        <taxon>eudicotyledons</taxon>
        <taxon>Gunneridae</taxon>
        <taxon>Pentapetalae</taxon>
        <taxon>rosids</taxon>
        <taxon>fabids</taxon>
        <taxon>Malpighiales</taxon>
        <taxon>Euphorbiaceae</taxon>
        <taxon>Acalyphoideae</taxon>
        <taxon>Acalypheae</taxon>
        <taxon>Ricinus</taxon>
    </lineage>
</organism>
<name>B9TBY9_RICCO</name>
<evidence type="ECO:0000313" key="1">
    <source>
        <dbReference type="EMBL" id="EEF26624.1"/>
    </source>
</evidence>
<sequence>MDDKEFSPSVISNRRTAIAVHNRLCDAKAPMLKLGRFYCSMLDRGIWDSQKAMSNDLGVSTSTISRTIAAARLPHEVLSLFSDRTLAFRNVSSLNFLVQQFGEAE</sequence>
<dbReference type="AlphaFoldDB" id="B9TBY9"/>
<feature type="non-terminal residue" evidence="1">
    <location>
        <position position="105"/>
    </location>
</feature>
<gene>
    <name evidence="1" type="ORF">RCOM_1964430</name>
</gene>
<evidence type="ECO:0000313" key="2">
    <source>
        <dbReference type="Proteomes" id="UP000008311"/>
    </source>
</evidence>
<dbReference type="EMBL" id="EQ976857">
    <property type="protein sequence ID" value="EEF26624.1"/>
    <property type="molecule type" value="Genomic_DNA"/>
</dbReference>
<dbReference type="Proteomes" id="UP000008311">
    <property type="component" value="Unassembled WGS sequence"/>
</dbReference>